<proteinExistence type="predicted"/>
<dbReference type="GeneID" id="26046871"/>
<dbReference type="RefSeq" id="YP_009171529.1">
    <property type="nucleotide sequence ID" value="NC_028062.1"/>
</dbReference>
<sequence length="54" mass="6722">MPQMAPLQWTSLYIMFSMIFFIIMLINYFWFLTSPINISQKSKMKMLHQMNWLW</sequence>
<reference evidence="2" key="1">
    <citation type="submission" date="2014-09" db="EMBL/GenBank/DDBJ databases">
        <title>300 million years of diversification: Elucidating the patterns of orthopteran evolution based on comprehensive taxon and gene sampling.</title>
        <authorList>
            <person name="Song H."/>
            <person name="Amedegnato C."/>
            <person name="Cigliano M.M."/>
            <person name="Desutter-Grandcolas L."/>
            <person name="Heads S.W."/>
            <person name="Huang Y."/>
            <person name="Otte D."/>
            <person name="Whiting M.F."/>
        </authorList>
    </citation>
    <scope>NUCLEOTIDE SEQUENCE</scope>
</reference>
<evidence type="ECO:0000256" key="1">
    <source>
        <dbReference type="SAM" id="Phobius"/>
    </source>
</evidence>
<geneLocation type="mitochondrion" evidence="2"/>
<evidence type="ECO:0000313" key="2">
    <source>
        <dbReference type="EMBL" id="AJW76384.1"/>
    </source>
</evidence>
<gene>
    <name evidence="2" type="primary">atp8</name>
</gene>
<dbReference type="AlphaFoldDB" id="A0A0N7AS00"/>
<keyword evidence="2" id="KW-0496">Mitochondrion</keyword>
<accession>A0A0N7AS00</accession>
<organism evidence="2">
    <name type="scientific">Comicus campestris</name>
    <dbReference type="NCBI Taxonomy" id="62773"/>
    <lineage>
        <taxon>Eukaryota</taxon>
        <taxon>Metazoa</taxon>
        <taxon>Ecdysozoa</taxon>
        <taxon>Arthropoda</taxon>
        <taxon>Hexapoda</taxon>
        <taxon>Insecta</taxon>
        <taxon>Pterygota</taxon>
        <taxon>Neoptera</taxon>
        <taxon>Polyneoptera</taxon>
        <taxon>Orthoptera</taxon>
        <taxon>Ensifera</taxon>
        <taxon>Tettigoniidea</taxon>
        <taxon>Schizodactyloidea</taxon>
        <taxon>Schizodactylidae</taxon>
        <taxon>Comicus</taxon>
    </lineage>
</organism>
<keyword evidence="1" id="KW-1133">Transmembrane helix</keyword>
<feature type="transmembrane region" description="Helical" evidence="1">
    <location>
        <begin position="12"/>
        <end position="36"/>
    </location>
</feature>
<name>A0A0N7AS00_9ORTH</name>
<keyword evidence="1" id="KW-0812">Transmembrane</keyword>
<keyword evidence="1" id="KW-0472">Membrane</keyword>
<dbReference type="EMBL" id="KM657337">
    <property type="protein sequence ID" value="AJW76384.1"/>
    <property type="molecule type" value="Genomic_DNA"/>
</dbReference>
<dbReference type="CTD" id="4509"/>
<protein>
    <submittedName>
        <fullName evidence="2">ATP synthase F0 subunit 8</fullName>
    </submittedName>
</protein>